<dbReference type="SMART" id="SM01242">
    <property type="entry name" value="Integrin_B_tail"/>
    <property type="match status" value="1"/>
</dbReference>
<evidence type="ECO:0000256" key="16">
    <source>
        <dbReference type="ARBA" id="ARBA00023136"/>
    </source>
</evidence>
<feature type="signal peptide" evidence="24">
    <location>
        <begin position="1"/>
        <end position="21"/>
    </location>
</feature>
<dbReference type="Gene3D" id="3.30.1680.10">
    <property type="entry name" value="ligand-binding face of the semaphorins, domain 2"/>
    <property type="match status" value="1"/>
</dbReference>
<dbReference type="InterPro" id="IPR057243">
    <property type="entry name" value="Integrin_I-EGF_CS"/>
</dbReference>
<dbReference type="Gene3D" id="2.10.25.10">
    <property type="entry name" value="Laminin"/>
    <property type="match status" value="4"/>
</dbReference>
<proteinExistence type="inferred from homology"/>
<evidence type="ECO:0000259" key="25">
    <source>
        <dbReference type="SMART" id="SM00187"/>
    </source>
</evidence>
<dbReference type="SUPFAM" id="SSF69179">
    <property type="entry name" value="Integrin domains"/>
    <property type="match status" value="1"/>
</dbReference>
<dbReference type="Pfam" id="PF17205">
    <property type="entry name" value="PSI_integrin"/>
    <property type="match status" value="1"/>
</dbReference>
<name>A0AAV7AK76_ENGPU</name>
<dbReference type="InterPro" id="IPR016201">
    <property type="entry name" value="PSI"/>
</dbReference>
<keyword evidence="5" id="KW-0245">EGF-like domain</keyword>
<evidence type="ECO:0000259" key="28">
    <source>
        <dbReference type="SMART" id="SM01242"/>
    </source>
</evidence>
<evidence type="ECO:0000256" key="5">
    <source>
        <dbReference type="ARBA" id="ARBA00022536"/>
    </source>
</evidence>
<dbReference type="PANTHER" id="PTHR10082">
    <property type="entry name" value="INTEGRIN BETA SUBUNIT"/>
    <property type="match status" value="1"/>
</dbReference>
<keyword evidence="9" id="KW-0677">Repeat</keyword>
<feature type="disulfide bond" evidence="21">
    <location>
        <begin position="485"/>
        <end position="494"/>
    </location>
</feature>
<protein>
    <recommendedName>
        <fullName evidence="22">Integrin beta</fullName>
    </recommendedName>
</protein>
<dbReference type="GO" id="GO:0005925">
    <property type="term" value="C:focal adhesion"/>
    <property type="evidence" value="ECO:0007669"/>
    <property type="project" value="UniProtKB-SubCell"/>
</dbReference>
<feature type="disulfide bond" evidence="21">
    <location>
        <begin position="430"/>
        <end position="677"/>
    </location>
</feature>
<evidence type="ECO:0000256" key="13">
    <source>
        <dbReference type="ARBA" id="ARBA00022949"/>
    </source>
</evidence>
<dbReference type="InterPro" id="IPR033760">
    <property type="entry name" value="Integrin_beta_N"/>
</dbReference>
<accession>A0AAV7AK76</accession>
<feature type="domain" description="Integrin beta subunit VWA" evidence="25">
    <location>
        <begin position="30"/>
        <end position="458"/>
    </location>
</feature>
<feature type="disulfide bond" evidence="21">
    <location>
        <begin position="631"/>
        <end position="709"/>
    </location>
</feature>
<dbReference type="InterPro" id="IPR015812">
    <property type="entry name" value="Integrin_bsu"/>
</dbReference>
<gene>
    <name evidence="29" type="ORF">GDO81_017474</name>
</gene>
<dbReference type="FunFam" id="1.20.5.100:FF:000004">
    <property type="entry name" value="Integrin beta"/>
    <property type="match status" value="1"/>
</dbReference>
<feature type="domain" description="Integrin beta subunit cytoplasmic" evidence="27">
    <location>
        <begin position="738"/>
        <end position="784"/>
    </location>
</feature>
<dbReference type="GO" id="GO:0034685">
    <property type="term" value="C:integrin alphav-beta6 complex"/>
    <property type="evidence" value="ECO:0007669"/>
    <property type="project" value="TreeGrafter"/>
</dbReference>
<evidence type="ECO:0000256" key="7">
    <source>
        <dbReference type="ARBA" id="ARBA00022723"/>
    </source>
</evidence>
<feature type="disulfide bond" evidence="21">
    <location>
        <begin position="480"/>
        <end position="512"/>
    </location>
</feature>
<dbReference type="FunFam" id="2.10.25.10:FF:000036">
    <property type="entry name" value="Integrin beta"/>
    <property type="match status" value="1"/>
</dbReference>
<feature type="disulfide bond" evidence="21">
    <location>
        <begin position="618"/>
        <end position="621"/>
    </location>
</feature>
<dbReference type="InterPro" id="IPR014836">
    <property type="entry name" value="Integrin_bsu_cyt_dom"/>
</dbReference>
<keyword evidence="13" id="KW-0965">Cell junction</keyword>
<evidence type="ECO:0000259" key="27">
    <source>
        <dbReference type="SMART" id="SM01241"/>
    </source>
</evidence>
<keyword evidence="16 23" id="KW-0472">Membrane</keyword>
<evidence type="ECO:0000256" key="20">
    <source>
        <dbReference type="ARBA" id="ARBA00046864"/>
    </source>
</evidence>
<evidence type="ECO:0000256" key="23">
    <source>
        <dbReference type="SAM" id="Phobius"/>
    </source>
</evidence>
<evidence type="ECO:0000256" key="14">
    <source>
        <dbReference type="ARBA" id="ARBA00022989"/>
    </source>
</evidence>
<comment type="subunit">
    <text evidence="20">Heterodimer of an alpha and a beta subunit. Interacts with FLNB. Interacts with HAX1. ITGAV:ITGB6 interacts with FBN1. ITGAV:ITGB6 interacts with TGFB1.</text>
</comment>
<dbReference type="Gene3D" id="2.60.40.1510">
    <property type="entry name" value="ntegrin, alpha v. Chain A, domain 3"/>
    <property type="match status" value="1"/>
</dbReference>
<evidence type="ECO:0000256" key="11">
    <source>
        <dbReference type="ARBA" id="ARBA00022842"/>
    </source>
</evidence>
<dbReference type="Pfam" id="PF18372">
    <property type="entry name" value="I-EGF_1"/>
    <property type="match status" value="1"/>
</dbReference>
<feature type="transmembrane region" description="Helical" evidence="23">
    <location>
        <begin position="715"/>
        <end position="737"/>
    </location>
</feature>
<comment type="similarity">
    <text evidence="3 22">Belongs to the integrin beta chain family.</text>
</comment>
<dbReference type="GO" id="GO:0046872">
    <property type="term" value="F:metal ion binding"/>
    <property type="evidence" value="ECO:0007669"/>
    <property type="project" value="UniProtKB-KW"/>
</dbReference>
<keyword evidence="8 24" id="KW-0732">Signal</keyword>
<dbReference type="PROSITE" id="PS52047">
    <property type="entry name" value="I_EGF_2"/>
    <property type="match status" value="2"/>
</dbReference>
<dbReference type="SUPFAM" id="SSF53300">
    <property type="entry name" value="vWA-like"/>
    <property type="match status" value="1"/>
</dbReference>
<dbReference type="InterPro" id="IPR002369">
    <property type="entry name" value="Integrin_bsu_VWA"/>
</dbReference>
<dbReference type="Gene3D" id="1.20.5.100">
    <property type="entry name" value="Cytochrome c1, transmembrane anchor, C-terminal"/>
    <property type="match status" value="1"/>
</dbReference>
<evidence type="ECO:0000313" key="30">
    <source>
        <dbReference type="Proteomes" id="UP000824782"/>
    </source>
</evidence>
<feature type="disulfide bond" evidence="21">
    <location>
        <begin position="256"/>
        <end position="297"/>
    </location>
</feature>
<feature type="disulfide bond" evidence="21">
    <location>
        <begin position="605"/>
        <end position="615"/>
    </location>
</feature>
<keyword evidence="30" id="KW-1185">Reference proteome</keyword>
<evidence type="ECO:0000256" key="12">
    <source>
        <dbReference type="ARBA" id="ARBA00022889"/>
    </source>
</evidence>
<dbReference type="SUPFAM" id="SSF57196">
    <property type="entry name" value="EGF/Laminin"/>
    <property type="match status" value="2"/>
</dbReference>
<dbReference type="InterPro" id="IPR036349">
    <property type="entry name" value="Integrin_bsu_tail_dom_sf"/>
</dbReference>
<keyword evidence="18" id="KW-0675">Receptor</keyword>
<keyword evidence="17 21" id="KW-1015">Disulfide bond</keyword>
<dbReference type="PRINTS" id="PR01186">
    <property type="entry name" value="INTEGRINB"/>
</dbReference>
<dbReference type="Gene3D" id="4.10.1240.30">
    <property type="match status" value="1"/>
</dbReference>
<evidence type="ECO:0000256" key="6">
    <source>
        <dbReference type="ARBA" id="ARBA00022692"/>
    </source>
</evidence>
<feature type="disulfide bond" evidence="21">
    <location>
        <begin position="559"/>
        <end position="564"/>
    </location>
</feature>
<keyword evidence="10" id="KW-0106">Calcium</keyword>
<feature type="disulfide bond" evidence="21">
    <location>
        <begin position="456"/>
        <end position="460"/>
    </location>
</feature>
<dbReference type="FunFam" id="3.30.1680.10:FF:000002">
    <property type="entry name" value="Integrin beta"/>
    <property type="match status" value="1"/>
</dbReference>
<feature type="domain" description="PSI" evidence="26">
    <location>
        <begin position="22"/>
        <end position="75"/>
    </location>
</feature>
<feature type="disulfide bond" evidence="21">
    <location>
        <begin position="540"/>
        <end position="545"/>
    </location>
</feature>
<feature type="domain" description="Integrin beta subunit tail" evidence="28">
    <location>
        <begin position="625"/>
        <end position="714"/>
    </location>
</feature>
<dbReference type="GO" id="GO:0016477">
    <property type="term" value="P:cell migration"/>
    <property type="evidence" value="ECO:0007669"/>
    <property type="project" value="TreeGrafter"/>
</dbReference>
<keyword evidence="12 22" id="KW-0130">Cell adhesion</keyword>
<feature type="disulfide bond" evidence="21">
    <location>
        <begin position="518"/>
        <end position="523"/>
    </location>
</feature>
<feature type="disulfide bond" evidence="21">
    <location>
        <begin position="398"/>
        <end position="410"/>
    </location>
</feature>
<sequence>MGIELIWLLAFFLHGKTHVQGACSLKSTMTCEECLKLGPHCAWCSQKVLPQNFSYPHEVPIRCDTPERLLSKGCTANHIEFPISKLETLRNIPLTEGAQKSHEHGTQITPQKLVLKLRPGNAVTFQVDVRQSEDYPVDLYYLMDLSASMSDDLRTIQQLGSTLSKEMSNLTSNFRLGFGTFVEKPVSPYIKTVPEDIDNPCHRESVDCLPTFGYKHVLSLTHNAANFNDIVQKQRISANIDTPEGGFDAIMQAAVCKDRIGWRNGSMHLLVFVTDADSHYGMDSKLAGIVIPNDCQCHLDSNNEYYMSTVQEYPTLGQLIEKLVENNILVIFAVTQKQVPLYQKYAKLIPGATVGLLNKDSGNVLQLILSAYKELRSEIELEVSGDTDGLNLFFTANCNNETVTPNSKKCQKIKVGDRVSFNVTISSNSCDKEARNVIIKPVGLQDSLEIEIRSECSCSCTAEAEEDSAECSLGSGSLECGVCVCKPGFLGARCECNEASLNNSSCQELDTCSGRGECFCGQCVCNPSVYGRVYGPRCECDDFSCVRHGGLLCGGHGICDCGECICHSGWTGQYCNCTTNIDSCISETGTVCSGRGRCECGRCICNNPGVSGDTCEKCPTCGDPCSSHRSCVECHLFSGEQQPGVCAETCNLMDATVSKEDGSRSPEYFSEDKSIFCTMQGENECTITFRMATDEEGKKVIYNIRQNDCPSPPNILMILVGVSIAIALIGIVLLCIWKLLVSYHDRKEVEKFEAEKAKACWAEGTNPLFRGSTTTFKNVTYRQNNNRNL</sequence>
<feature type="disulfide bond" evidence="21">
    <location>
        <begin position="625"/>
        <end position="634"/>
    </location>
</feature>
<dbReference type="SMART" id="SM00423">
    <property type="entry name" value="PSI"/>
    <property type="match status" value="1"/>
</dbReference>
<evidence type="ECO:0000256" key="24">
    <source>
        <dbReference type="SAM" id="SignalP"/>
    </source>
</evidence>
<evidence type="ECO:0000256" key="15">
    <source>
        <dbReference type="ARBA" id="ARBA00023037"/>
    </source>
</evidence>
<dbReference type="Pfam" id="PF07974">
    <property type="entry name" value="EGF_2"/>
    <property type="match status" value="1"/>
</dbReference>
<dbReference type="Pfam" id="PF08725">
    <property type="entry name" value="Integrin_b_cyt"/>
    <property type="match status" value="1"/>
</dbReference>
<dbReference type="GO" id="GO:0007229">
    <property type="term" value="P:integrin-mediated signaling pathway"/>
    <property type="evidence" value="ECO:0007669"/>
    <property type="project" value="UniProtKB-KW"/>
</dbReference>
<dbReference type="PANTHER" id="PTHR10082:SF11">
    <property type="entry name" value="INTEGRIN BETA-6"/>
    <property type="match status" value="1"/>
</dbReference>
<dbReference type="GO" id="GO:0009986">
    <property type="term" value="C:cell surface"/>
    <property type="evidence" value="ECO:0007669"/>
    <property type="project" value="TreeGrafter"/>
</dbReference>
<dbReference type="GO" id="GO:0033627">
    <property type="term" value="P:cell adhesion mediated by integrin"/>
    <property type="evidence" value="ECO:0007669"/>
    <property type="project" value="TreeGrafter"/>
</dbReference>
<keyword evidence="7" id="KW-0479">Metal-binding</keyword>
<dbReference type="PIRSF" id="PIRSF002512">
    <property type="entry name" value="Integrin_B"/>
    <property type="match status" value="1"/>
</dbReference>
<evidence type="ECO:0000256" key="2">
    <source>
        <dbReference type="ARBA" id="ARBA00004251"/>
    </source>
</evidence>
<dbReference type="InterPro" id="IPR040622">
    <property type="entry name" value="EGF_integrin_1"/>
</dbReference>
<comment type="subcellular location">
    <subcellularLocation>
        <location evidence="1">Cell junction</location>
        <location evidence="1">Focal adhesion</location>
    </subcellularLocation>
    <subcellularLocation>
        <location evidence="2 22">Cell membrane</location>
        <topology evidence="2 22">Single-pass type I membrane protein</topology>
    </subcellularLocation>
</comment>
<feature type="disulfide bond" evidence="21">
    <location>
        <begin position="600"/>
        <end position="646"/>
    </location>
</feature>
<evidence type="ECO:0000256" key="9">
    <source>
        <dbReference type="ARBA" id="ARBA00022737"/>
    </source>
</evidence>
<dbReference type="AlphaFoldDB" id="A0AAV7AK76"/>
<evidence type="ECO:0000256" key="4">
    <source>
        <dbReference type="ARBA" id="ARBA00022475"/>
    </source>
</evidence>
<keyword evidence="19" id="KW-0325">Glycoprotein</keyword>
<keyword evidence="4" id="KW-1003">Cell membrane</keyword>
<feature type="disulfide bond" evidence="21">
    <location>
        <begin position="34"/>
        <end position="74"/>
    </location>
</feature>
<evidence type="ECO:0000259" key="26">
    <source>
        <dbReference type="SMART" id="SM00423"/>
    </source>
</evidence>
<dbReference type="SUPFAM" id="SSF103575">
    <property type="entry name" value="Plexin repeat"/>
    <property type="match status" value="1"/>
</dbReference>
<dbReference type="Pfam" id="PF23105">
    <property type="entry name" value="EGF_integrin"/>
    <property type="match status" value="1"/>
</dbReference>
<dbReference type="InterPro" id="IPR036465">
    <property type="entry name" value="vWFA_dom_sf"/>
</dbReference>
<feature type="disulfide bond" evidence="21">
    <location>
        <begin position="577"/>
        <end position="584"/>
    </location>
</feature>
<dbReference type="FunFam" id="3.40.50.410:FF:000002">
    <property type="entry name" value="Integrin beta"/>
    <property type="match status" value="1"/>
</dbReference>
<feature type="disulfide bond" evidence="21">
    <location>
        <begin position="31"/>
        <end position="41"/>
    </location>
</feature>
<keyword evidence="14 23" id="KW-1133">Transmembrane helix</keyword>
<keyword evidence="15 22" id="KW-0401">Integrin</keyword>
<feature type="disulfide bond" evidence="21">
    <location>
        <begin position="598"/>
        <end position="603"/>
    </location>
</feature>
<dbReference type="Pfam" id="PF00362">
    <property type="entry name" value="Integrin_beta"/>
    <property type="match status" value="1"/>
</dbReference>
<dbReference type="GO" id="GO:0098609">
    <property type="term" value="P:cell-cell adhesion"/>
    <property type="evidence" value="ECO:0007669"/>
    <property type="project" value="TreeGrafter"/>
</dbReference>
<dbReference type="Pfam" id="PF07965">
    <property type="entry name" value="Integrin_B_tail"/>
    <property type="match status" value="1"/>
</dbReference>
<feature type="disulfide bond" evidence="21">
    <location>
        <begin position="201"/>
        <end position="208"/>
    </location>
</feature>
<evidence type="ECO:0000256" key="3">
    <source>
        <dbReference type="ARBA" id="ARBA00007449"/>
    </source>
</evidence>
<dbReference type="FunFam" id="2.10.25.10:FF:000075">
    <property type="entry name" value="Integrin beta"/>
    <property type="match status" value="1"/>
</dbReference>
<comment type="caution">
    <text evidence="29">The sequence shown here is derived from an EMBL/GenBank/DDBJ whole genome shotgun (WGS) entry which is preliminary data.</text>
</comment>
<evidence type="ECO:0000256" key="8">
    <source>
        <dbReference type="ARBA" id="ARBA00022729"/>
    </source>
</evidence>
<feature type="disulfide bond" evidence="21">
    <location>
        <begin position="561"/>
        <end position="592"/>
    </location>
</feature>
<feature type="disulfide bond" evidence="21">
    <location>
        <begin position="520"/>
        <end position="553"/>
    </location>
</feature>
<keyword evidence="6 22" id="KW-0812">Transmembrane</keyword>
<evidence type="ECO:0000256" key="21">
    <source>
        <dbReference type="PIRSR" id="PIRSR002512-1"/>
    </source>
</evidence>
<dbReference type="EMBL" id="WNYA01000008">
    <property type="protein sequence ID" value="KAG8559850.1"/>
    <property type="molecule type" value="Genomic_DNA"/>
</dbReference>
<dbReference type="InterPro" id="IPR012896">
    <property type="entry name" value="Integrin_bsu_tail"/>
</dbReference>
<dbReference type="Proteomes" id="UP000824782">
    <property type="component" value="Unassembled WGS sequence"/>
</dbReference>
<feature type="disulfide bond" evidence="21">
    <location>
        <begin position="496"/>
        <end position="506"/>
    </location>
</feature>
<dbReference type="EMBL" id="WNYA01000008">
    <property type="protein sequence ID" value="KAG8559849.1"/>
    <property type="molecule type" value="Genomic_DNA"/>
</dbReference>
<feature type="chain" id="PRO_5044715594" description="Integrin beta" evidence="24">
    <location>
        <begin position="22"/>
        <end position="789"/>
    </location>
</feature>
<dbReference type="SMART" id="SM00187">
    <property type="entry name" value="INB"/>
    <property type="match status" value="1"/>
</dbReference>
<organism evidence="29 30">
    <name type="scientific">Engystomops pustulosus</name>
    <name type="common">Tungara frog</name>
    <name type="synonym">Physalaemus pustulosus</name>
    <dbReference type="NCBI Taxonomy" id="76066"/>
    <lineage>
        <taxon>Eukaryota</taxon>
        <taxon>Metazoa</taxon>
        <taxon>Chordata</taxon>
        <taxon>Craniata</taxon>
        <taxon>Vertebrata</taxon>
        <taxon>Euteleostomi</taxon>
        <taxon>Amphibia</taxon>
        <taxon>Batrachia</taxon>
        <taxon>Anura</taxon>
        <taxon>Neobatrachia</taxon>
        <taxon>Hyloidea</taxon>
        <taxon>Leptodactylidae</taxon>
        <taxon>Leiuperinae</taxon>
        <taxon>Engystomops</taxon>
    </lineage>
</organism>
<dbReference type="GO" id="GO:0007160">
    <property type="term" value="P:cell-matrix adhesion"/>
    <property type="evidence" value="ECO:0007669"/>
    <property type="project" value="TreeGrafter"/>
</dbReference>
<evidence type="ECO:0000256" key="1">
    <source>
        <dbReference type="ARBA" id="ARBA00004246"/>
    </source>
</evidence>
<evidence type="ECO:0000256" key="10">
    <source>
        <dbReference type="ARBA" id="ARBA00022837"/>
    </source>
</evidence>
<dbReference type="InterPro" id="IPR013111">
    <property type="entry name" value="EGF_extracell"/>
</dbReference>
<evidence type="ECO:0000256" key="22">
    <source>
        <dbReference type="RuleBase" id="RU000633"/>
    </source>
</evidence>
<evidence type="ECO:0000256" key="19">
    <source>
        <dbReference type="ARBA" id="ARBA00023180"/>
    </source>
</evidence>
<evidence type="ECO:0000313" key="29">
    <source>
        <dbReference type="EMBL" id="KAG8559850.1"/>
    </source>
</evidence>
<evidence type="ECO:0000256" key="18">
    <source>
        <dbReference type="ARBA" id="ARBA00023170"/>
    </source>
</evidence>
<feature type="disulfide bond" evidence="21">
    <location>
        <begin position="650"/>
        <end position="685"/>
    </location>
</feature>
<dbReference type="PROSITE" id="PS00243">
    <property type="entry name" value="I_EGF_1"/>
    <property type="match status" value="1"/>
</dbReference>
<reference evidence="29" key="1">
    <citation type="thesis" date="2020" institute="ProQuest LLC" country="789 East Eisenhower Parkway, Ann Arbor, MI, USA">
        <title>Comparative Genomics and Chromosome Evolution.</title>
        <authorList>
            <person name="Mudd A.B."/>
        </authorList>
    </citation>
    <scope>NUCLEOTIDE SEQUENCE</scope>
    <source>
        <strain evidence="29">237g6f4</strain>
        <tissue evidence="29">Blood</tissue>
    </source>
</reference>
<dbReference type="SMART" id="SM01241">
    <property type="entry name" value="Integrin_b_cyt"/>
    <property type="match status" value="1"/>
</dbReference>
<dbReference type="InterPro" id="IPR032695">
    <property type="entry name" value="Integrin_dom_sf"/>
</dbReference>
<dbReference type="Gene3D" id="3.40.50.410">
    <property type="entry name" value="von Willebrand factor, type A domain"/>
    <property type="match status" value="1"/>
</dbReference>
<keyword evidence="11" id="KW-0460">Magnesium</keyword>
<evidence type="ECO:0000256" key="17">
    <source>
        <dbReference type="ARBA" id="ARBA00023157"/>
    </source>
</evidence>
<feature type="disulfide bond" evidence="21">
    <location>
        <begin position="525"/>
        <end position="538"/>
    </location>
</feature>
<dbReference type="GO" id="GO:0005178">
    <property type="term" value="F:integrin binding"/>
    <property type="evidence" value="ECO:0007669"/>
    <property type="project" value="TreeGrafter"/>
</dbReference>
<feature type="disulfide bond" evidence="21">
    <location>
        <begin position="471"/>
        <end position="483"/>
    </location>
</feature>
<dbReference type="SUPFAM" id="SSF69687">
    <property type="entry name" value="Integrin beta tail domain"/>
    <property type="match status" value="1"/>
</dbReference>
<feature type="disulfide bond" evidence="21">
    <location>
        <begin position="44"/>
        <end position="63"/>
    </location>
</feature>
<feature type="disulfide bond" evidence="21">
    <location>
        <begin position="23"/>
        <end position="458"/>
    </location>
</feature>
<feature type="disulfide bond" evidence="21">
    <location>
        <begin position="566"/>
        <end position="575"/>
    </location>
</feature>
<dbReference type="InterPro" id="IPR057073">
    <property type="entry name" value="EGF_integrin_2"/>
</dbReference>